<feature type="transmembrane region" description="Helical" evidence="1">
    <location>
        <begin position="82"/>
        <end position="100"/>
    </location>
</feature>
<dbReference type="EMBL" id="GL377659">
    <property type="protein sequence ID" value="EFJ09745.1"/>
    <property type="molecule type" value="Genomic_DNA"/>
</dbReference>
<keyword evidence="1" id="KW-0472">Membrane</keyword>
<evidence type="ECO:0000256" key="1">
    <source>
        <dbReference type="SAM" id="Phobius"/>
    </source>
</evidence>
<dbReference type="OrthoDB" id="5130at2759"/>
<dbReference type="Proteomes" id="UP000001514">
    <property type="component" value="Unassembled WGS sequence"/>
</dbReference>
<gene>
    <name evidence="2" type="ORF">SELMODRAFT_129404</name>
</gene>
<dbReference type="STRING" id="88036.D8T0P8"/>
<dbReference type="OMA" id="KVPWRQM"/>
<dbReference type="AlphaFoldDB" id="D8T0P8"/>
<dbReference type="FunCoup" id="D8T0P8">
    <property type="interactions" value="988"/>
</dbReference>
<keyword evidence="3" id="KW-1185">Reference proteome</keyword>
<dbReference type="Pfam" id="PF11998">
    <property type="entry name" value="DUF3493"/>
    <property type="match status" value="1"/>
</dbReference>
<evidence type="ECO:0000313" key="2">
    <source>
        <dbReference type="EMBL" id="EFJ09745.1"/>
    </source>
</evidence>
<reference evidence="2 3" key="1">
    <citation type="journal article" date="2011" name="Science">
        <title>The Selaginella genome identifies genetic changes associated with the evolution of vascular plants.</title>
        <authorList>
            <person name="Banks J.A."/>
            <person name="Nishiyama T."/>
            <person name="Hasebe M."/>
            <person name="Bowman J.L."/>
            <person name="Gribskov M."/>
            <person name="dePamphilis C."/>
            <person name="Albert V.A."/>
            <person name="Aono N."/>
            <person name="Aoyama T."/>
            <person name="Ambrose B.A."/>
            <person name="Ashton N.W."/>
            <person name="Axtell M.J."/>
            <person name="Barker E."/>
            <person name="Barker M.S."/>
            <person name="Bennetzen J.L."/>
            <person name="Bonawitz N.D."/>
            <person name="Chapple C."/>
            <person name="Cheng C."/>
            <person name="Correa L.G."/>
            <person name="Dacre M."/>
            <person name="DeBarry J."/>
            <person name="Dreyer I."/>
            <person name="Elias M."/>
            <person name="Engstrom E.M."/>
            <person name="Estelle M."/>
            <person name="Feng L."/>
            <person name="Finet C."/>
            <person name="Floyd S.K."/>
            <person name="Frommer W.B."/>
            <person name="Fujita T."/>
            <person name="Gramzow L."/>
            <person name="Gutensohn M."/>
            <person name="Harholt J."/>
            <person name="Hattori M."/>
            <person name="Heyl A."/>
            <person name="Hirai T."/>
            <person name="Hiwatashi Y."/>
            <person name="Ishikawa M."/>
            <person name="Iwata M."/>
            <person name="Karol K.G."/>
            <person name="Koehler B."/>
            <person name="Kolukisaoglu U."/>
            <person name="Kubo M."/>
            <person name="Kurata T."/>
            <person name="Lalonde S."/>
            <person name="Li K."/>
            <person name="Li Y."/>
            <person name="Litt A."/>
            <person name="Lyons E."/>
            <person name="Manning G."/>
            <person name="Maruyama T."/>
            <person name="Michael T.P."/>
            <person name="Mikami K."/>
            <person name="Miyazaki S."/>
            <person name="Morinaga S."/>
            <person name="Murata T."/>
            <person name="Mueller-Roeber B."/>
            <person name="Nelson D.R."/>
            <person name="Obara M."/>
            <person name="Oguri Y."/>
            <person name="Olmstead R.G."/>
            <person name="Onodera N."/>
            <person name="Petersen B.L."/>
            <person name="Pils B."/>
            <person name="Prigge M."/>
            <person name="Rensing S.A."/>
            <person name="Riano-Pachon D.M."/>
            <person name="Roberts A.W."/>
            <person name="Sato Y."/>
            <person name="Scheller H.V."/>
            <person name="Schulz B."/>
            <person name="Schulz C."/>
            <person name="Shakirov E.V."/>
            <person name="Shibagaki N."/>
            <person name="Shinohara N."/>
            <person name="Shippen D.E."/>
            <person name="Soerensen I."/>
            <person name="Sotooka R."/>
            <person name="Sugimoto N."/>
            <person name="Sugita M."/>
            <person name="Sumikawa N."/>
            <person name="Tanurdzic M."/>
            <person name="Theissen G."/>
            <person name="Ulvskov P."/>
            <person name="Wakazuki S."/>
            <person name="Weng J.K."/>
            <person name="Willats W.W."/>
            <person name="Wipf D."/>
            <person name="Wolf P.G."/>
            <person name="Yang L."/>
            <person name="Zimmer A.D."/>
            <person name="Zhu Q."/>
            <person name="Mitros T."/>
            <person name="Hellsten U."/>
            <person name="Loque D."/>
            <person name="Otillar R."/>
            <person name="Salamov A."/>
            <person name="Schmutz J."/>
            <person name="Shapiro H."/>
            <person name="Lindquist E."/>
            <person name="Lucas S."/>
            <person name="Rokhsar D."/>
            <person name="Grigoriev I.V."/>
        </authorList>
    </citation>
    <scope>NUCLEOTIDE SEQUENCE [LARGE SCALE GENOMIC DNA]</scope>
</reference>
<dbReference type="InParanoid" id="D8T0P8"/>
<dbReference type="InterPro" id="IPR021883">
    <property type="entry name" value="LPA1-like"/>
</dbReference>
<protein>
    <recommendedName>
        <fullName evidence="4">Protein LOW PSII ACCUMULATION 1, chloroplastic</fullName>
    </recommendedName>
</protein>
<dbReference type="HOGENOM" id="CLU_042585_0_0_1"/>
<evidence type="ECO:0008006" key="4">
    <source>
        <dbReference type="Google" id="ProtNLM"/>
    </source>
</evidence>
<dbReference type="KEGG" id="smo:SELMODRAFT_129404"/>
<feature type="non-terminal residue" evidence="2">
    <location>
        <position position="1"/>
    </location>
</feature>
<name>D8T0P8_SELML</name>
<keyword evidence="1" id="KW-0812">Transmembrane</keyword>
<dbReference type="PANTHER" id="PTHR35498:SF1">
    <property type="entry name" value="LOW PSII ACCUMULATION-LIKE PROTEIN"/>
    <property type="match status" value="1"/>
</dbReference>
<organism evidence="3">
    <name type="scientific">Selaginella moellendorffii</name>
    <name type="common">Spikemoss</name>
    <dbReference type="NCBI Taxonomy" id="88036"/>
    <lineage>
        <taxon>Eukaryota</taxon>
        <taxon>Viridiplantae</taxon>
        <taxon>Streptophyta</taxon>
        <taxon>Embryophyta</taxon>
        <taxon>Tracheophyta</taxon>
        <taxon>Lycopodiopsida</taxon>
        <taxon>Selaginellales</taxon>
        <taxon>Selaginellaceae</taxon>
        <taxon>Selaginella</taxon>
    </lineage>
</organism>
<dbReference type="PANTHER" id="PTHR35498">
    <property type="entry name" value="PROTEIN LOW PSII ACCUMULATION 1, CHLOROPLASTIC"/>
    <property type="match status" value="1"/>
</dbReference>
<dbReference type="Gramene" id="EFJ09745">
    <property type="protein sequence ID" value="EFJ09745"/>
    <property type="gene ID" value="SELMODRAFT_129404"/>
</dbReference>
<evidence type="ECO:0000313" key="3">
    <source>
        <dbReference type="Proteomes" id="UP000001514"/>
    </source>
</evidence>
<accession>D8T0P8</accession>
<proteinExistence type="predicted"/>
<keyword evidence="1" id="KW-1133">Transmembrane helix</keyword>
<feature type="transmembrane region" description="Helical" evidence="1">
    <location>
        <begin position="40"/>
        <end position="62"/>
    </location>
</feature>
<sequence length="290" mass="31582">RHQVSSDFQNACSLLTVENNSSREARIREEVISPFRSLRLFLYPALMASATIAALTALPRLIAALANSPNATVENNASLGQVLEGLGIDVTAIVIFALLYRSDTKARDLQLAKLSREESLASLRVELGNKRVATLEQMRGSARFVIIAGPKSHVDQALELSLPFQEQLLERGVTLVPFVTPPAASTEESQSSSFQAQKSQAKDDDSAAAAAAARRWIVLPIYTSEWTKWLSEQKKIANIPEDKPVYLSLRMDGRVRGSGVGFPPWSALVAQLPPVSGMWRGALDGMDGRV</sequence>
<dbReference type="eggNOG" id="ENOG502QRW2">
    <property type="taxonomic scope" value="Eukaryota"/>
</dbReference>